<gene>
    <name evidence="9" type="ORF">METZ01_LOCUS403912</name>
</gene>
<keyword evidence="6" id="KW-0805">Transcription regulation</keyword>
<dbReference type="Gene3D" id="3.40.800.20">
    <property type="entry name" value="Histone deacetylase domain"/>
    <property type="match status" value="1"/>
</dbReference>
<proteinExistence type="inferred from homology"/>
<dbReference type="EMBL" id="UINC01155292">
    <property type="protein sequence ID" value="SVD51058.1"/>
    <property type="molecule type" value="Genomic_DNA"/>
</dbReference>
<dbReference type="Pfam" id="PF00850">
    <property type="entry name" value="Hist_deacetyl"/>
    <property type="match status" value="1"/>
</dbReference>
<reference evidence="9" key="1">
    <citation type="submission" date="2018-05" db="EMBL/GenBank/DDBJ databases">
        <authorList>
            <person name="Lanie J.A."/>
            <person name="Ng W.-L."/>
            <person name="Kazmierczak K.M."/>
            <person name="Andrzejewski T.M."/>
            <person name="Davidsen T.M."/>
            <person name="Wayne K.J."/>
            <person name="Tettelin H."/>
            <person name="Glass J.I."/>
            <person name="Rusch D."/>
            <person name="Podicherti R."/>
            <person name="Tsui H.-C.T."/>
            <person name="Winkler M.E."/>
        </authorList>
    </citation>
    <scope>NUCLEOTIDE SEQUENCE</scope>
</reference>
<keyword evidence="4" id="KW-0378">Hydrolase</keyword>
<evidence type="ECO:0000256" key="3">
    <source>
        <dbReference type="ARBA" id="ARBA00022491"/>
    </source>
</evidence>
<keyword evidence="5" id="KW-0156">Chromatin regulator</keyword>
<dbReference type="GO" id="GO:0141221">
    <property type="term" value="F:histone deacetylase activity, hydrolytic mechanism"/>
    <property type="evidence" value="ECO:0007669"/>
    <property type="project" value="UniProtKB-EC"/>
</dbReference>
<evidence type="ECO:0000256" key="5">
    <source>
        <dbReference type="ARBA" id="ARBA00022853"/>
    </source>
</evidence>
<dbReference type="InterPro" id="IPR037138">
    <property type="entry name" value="His_deacetylse_dom_sf"/>
</dbReference>
<keyword evidence="7" id="KW-0804">Transcription</keyword>
<name>A0A382VYW2_9ZZZZ</name>
<evidence type="ECO:0000256" key="6">
    <source>
        <dbReference type="ARBA" id="ARBA00023015"/>
    </source>
</evidence>
<feature type="non-terminal residue" evidence="9">
    <location>
        <position position="281"/>
    </location>
</feature>
<dbReference type="PRINTS" id="PR01270">
    <property type="entry name" value="HDASUPER"/>
</dbReference>
<dbReference type="GO" id="GO:0000118">
    <property type="term" value="C:histone deacetylase complex"/>
    <property type="evidence" value="ECO:0007669"/>
    <property type="project" value="TreeGrafter"/>
</dbReference>
<dbReference type="PANTHER" id="PTHR10625">
    <property type="entry name" value="HISTONE DEACETYLASE HDAC1-RELATED"/>
    <property type="match status" value="1"/>
</dbReference>
<comment type="similarity">
    <text evidence="1">Belongs to the histone deacetylase family. HD type 2 subfamily.</text>
</comment>
<feature type="domain" description="Histone deacetylase" evidence="8">
    <location>
        <begin position="18"/>
        <end position="280"/>
    </location>
</feature>
<evidence type="ECO:0000256" key="1">
    <source>
        <dbReference type="ARBA" id="ARBA00007738"/>
    </source>
</evidence>
<dbReference type="InterPro" id="IPR023696">
    <property type="entry name" value="Ureohydrolase_dom_sf"/>
</dbReference>
<evidence type="ECO:0000256" key="4">
    <source>
        <dbReference type="ARBA" id="ARBA00022801"/>
    </source>
</evidence>
<dbReference type="CDD" id="cd09992">
    <property type="entry name" value="HDAC_classII"/>
    <property type="match status" value="1"/>
</dbReference>
<sequence length="281" mass="31139">YDPRYLDHVLPLRQGEVHPERPLRLVRMMEVFAQRGLDQELIPISLFAEPMSHIQDLHTSEHVESVRRIDVTGPVAELAVAGALGAVDAVARGAVKNAFCASRPPGHHANNTGREEGFCFYSNAAIATRYAQQVHGLERVLIIDWDYHHGNGTQNAFYDDPSVLFFSTHDWQAYPGTGDPSLTGAGEGSGLNINAHLDCGARDVDMLRHWDSKLLSAVREFRPDFIIVSAGFDSRRDDLLGCFDLTDDVFKRMTRTAMDLADEYTGGRLVSLLEGGYNVEG</sequence>
<organism evidence="9">
    <name type="scientific">marine metagenome</name>
    <dbReference type="NCBI Taxonomy" id="408172"/>
    <lineage>
        <taxon>unclassified sequences</taxon>
        <taxon>metagenomes</taxon>
        <taxon>ecological metagenomes</taxon>
    </lineage>
</organism>
<accession>A0A382VYW2</accession>
<evidence type="ECO:0000313" key="9">
    <source>
        <dbReference type="EMBL" id="SVD51058.1"/>
    </source>
</evidence>
<protein>
    <recommendedName>
        <fullName evidence="2">histone deacetylase</fullName>
        <ecNumber evidence="2">3.5.1.98</ecNumber>
    </recommendedName>
</protein>
<evidence type="ECO:0000259" key="8">
    <source>
        <dbReference type="Pfam" id="PF00850"/>
    </source>
</evidence>
<dbReference type="AlphaFoldDB" id="A0A382VYW2"/>
<keyword evidence="3" id="KW-0678">Repressor</keyword>
<evidence type="ECO:0000256" key="2">
    <source>
        <dbReference type="ARBA" id="ARBA00012111"/>
    </source>
</evidence>
<evidence type="ECO:0000256" key="7">
    <source>
        <dbReference type="ARBA" id="ARBA00023163"/>
    </source>
</evidence>
<dbReference type="InterPro" id="IPR000286">
    <property type="entry name" value="HDACs"/>
</dbReference>
<dbReference type="EC" id="3.5.1.98" evidence="2"/>
<dbReference type="SUPFAM" id="SSF52768">
    <property type="entry name" value="Arginase/deacetylase"/>
    <property type="match status" value="1"/>
</dbReference>
<feature type="non-terminal residue" evidence="9">
    <location>
        <position position="1"/>
    </location>
</feature>
<dbReference type="InterPro" id="IPR023801">
    <property type="entry name" value="His_deacetylse_dom"/>
</dbReference>
<dbReference type="PANTHER" id="PTHR10625:SF5">
    <property type="entry name" value="HISTONE DEACETYLASE"/>
    <property type="match status" value="1"/>
</dbReference>
<dbReference type="GO" id="GO:0040029">
    <property type="term" value="P:epigenetic regulation of gene expression"/>
    <property type="evidence" value="ECO:0007669"/>
    <property type="project" value="TreeGrafter"/>
</dbReference>